<reference evidence="2 3" key="1">
    <citation type="journal article" date="2015" name="Genome Announc.">
        <title>Expanding the biotechnology potential of lactobacilli through comparative genomics of 213 strains and associated genera.</title>
        <authorList>
            <person name="Sun Z."/>
            <person name="Harris H.M."/>
            <person name="McCann A."/>
            <person name="Guo C."/>
            <person name="Argimon S."/>
            <person name="Zhang W."/>
            <person name="Yang X."/>
            <person name="Jeffery I.B."/>
            <person name="Cooney J.C."/>
            <person name="Kagawa T.F."/>
            <person name="Liu W."/>
            <person name="Song Y."/>
            <person name="Salvetti E."/>
            <person name="Wrobel A."/>
            <person name="Rasinkangas P."/>
            <person name="Parkhill J."/>
            <person name="Rea M.C."/>
            <person name="O'Sullivan O."/>
            <person name="Ritari J."/>
            <person name="Douillard F.P."/>
            <person name="Paul Ross R."/>
            <person name="Yang R."/>
            <person name="Briner A.E."/>
            <person name="Felis G.E."/>
            <person name="de Vos W.M."/>
            <person name="Barrangou R."/>
            <person name="Klaenhammer T.R."/>
            <person name="Caufield P.W."/>
            <person name="Cui Y."/>
            <person name="Zhang H."/>
            <person name="O'Toole P.W."/>
        </authorList>
    </citation>
    <scope>NUCLEOTIDE SEQUENCE [LARGE SCALE GENOMIC DNA]</scope>
    <source>
        <strain evidence="2 3">DSM 8475</strain>
    </source>
</reference>
<dbReference type="Proteomes" id="UP000051085">
    <property type="component" value="Unassembled WGS sequence"/>
</dbReference>
<name>A0A922PVZ5_9LACO</name>
<gene>
    <name evidence="2" type="ORF">FD34_GL001084</name>
</gene>
<keyword evidence="1" id="KW-0472">Membrane</keyword>
<comment type="caution">
    <text evidence="2">The sequence shown here is derived from an EMBL/GenBank/DDBJ whole genome shotgun (WGS) entry which is preliminary data.</text>
</comment>
<evidence type="ECO:0000313" key="2">
    <source>
        <dbReference type="EMBL" id="KRM37681.1"/>
    </source>
</evidence>
<dbReference type="EMBL" id="AZGO01000020">
    <property type="protein sequence ID" value="KRM37681.1"/>
    <property type="molecule type" value="Genomic_DNA"/>
</dbReference>
<proteinExistence type="predicted"/>
<evidence type="ECO:0000256" key="1">
    <source>
        <dbReference type="SAM" id="Phobius"/>
    </source>
</evidence>
<sequence>MIIISAILLIVFLYFLWRHFRQDNYGYAFVMYIGAVVFYANLYHNLPASGQFWLMLVTVLALVAITGSFIYRAVTATHDVRHHWYAVALGVLAIVLAIIFKFVL</sequence>
<feature type="transmembrane region" description="Helical" evidence="1">
    <location>
        <begin position="53"/>
        <end position="71"/>
    </location>
</feature>
<dbReference type="AlphaFoldDB" id="A0A922PVZ5"/>
<accession>A0A922PVZ5</accession>
<keyword evidence="1" id="KW-0812">Transmembrane</keyword>
<organism evidence="2 3">
    <name type="scientific">Limosilactobacillus pontis DSM 8475</name>
    <dbReference type="NCBI Taxonomy" id="1423794"/>
    <lineage>
        <taxon>Bacteria</taxon>
        <taxon>Bacillati</taxon>
        <taxon>Bacillota</taxon>
        <taxon>Bacilli</taxon>
        <taxon>Lactobacillales</taxon>
        <taxon>Lactobacillaceae</taxon>
        <taxon>Limosilactobacillus</taxon>
    </lineage>
</organism>
<evidence type="ECO:0000313" key="3">
    <source>
        <dbReference type="Proteomes" id="UP000051085"/>
    </source>
</evidence>
<protein>
    <submittedName>
        <fullName evidence="2">Uncharacterized protein</fullName>
    </submittedName>
</protein>
<feature type="transmembrane region" description="Helical" evidence="1">
    <location>
        <begin position="83"/>
        <end position="103"/>
    </location>
</feature>
<keyword evidence="1" id="KW-1133">Transmembrane helix</keyword>
<feature type="transmembrane region" description="Helical" evidence="1">
    <location>
        <begin position="28"/>
        <end position="46"/>
    </location>
</feature>